<gene>
    <name evidence="2" type="ORF">J2T09_002671</name>
</gene>
<evidence type="ECO:0000313" key="3">
    <source>
        <dbReference type="Proteomes" id="UP001241472"/>
    </source>
</evidence>
<name>A0ABT9PTW7_9HYPH</name>
<keyword evidence="3" id="KW-1185">Reference proteome</keyword>
<dbReference type="RefSeq" id="WP_306835391.1">
    <property type="nucleotide sequence ID" value="NZ_JAUSRF010000008.1"/>
</dbReference>
<dbReference type="Proteomes" id="UP001241472">
    <property type="component" value="Unassembled WGS sequence"/>
</dbReference>
<proteinExistence type="predicted"/>
<organism evidence="2 3">
    <name type="scientific">Neorhizobium huautlense</name>
    <dbReference type="NCBI Taxonomy" id="67774"/>
    <lineage>
        <taxon>Bacteria</taxon>
        <taxon>Pseudomonadati</taxon>
        <taxon>Pseudomonadota</taxon>
        <taxon>Alphaproteobacteria</taxon>
        <taxon>Hyphomicrobiales</taxon>
        <taxon>Rhizobiaceae</taxon>
        <taxon>Rhizobium/Agrobacterium group</taxon>
        <taxon>Neorhizobium</taxon>
    </lineage>
</organism>
<feature type="region of interest" description="Disordered" evidence="1">
    <location>
        <begin position="1"/>
        <end position="35"/>
    </location>
</feature>
<comment type="caution">
    <text evidence="2">The sequence shown here is derived from an EMBL/GenBank/DDBJ whole genome shotgun (WGS) entry which is preliminary data.</text>
</comment>
<evidence type="ECO:0000313" key="2">
    <source>
        <dbReference type="EMBL" id="MDP9837911.1"/>
    </source>
</evidence>
<accession>A0ABT9PTW7</accession>
<dbReference type="EMBL" id="JAUSRF010000008">
    <property type="protein sequence ID" value="MDP9837911.1"/>
    <property type="molecule type" value="Genomic_DNA"/>
</dbReference>
<sequence>MVKLTVIEGGRSSAATSRETKRGVHPTAEDVRKEAERRIHASGYDDWRVRELATGASMPIEIRYLRMQIEYAAQAIGRFVKIPADFASDSYWPA</sequence>
<reference evidence="2 3" key="1">
    <citation type="submission" date="2023-07" db="EMBL/GenBank/DDBJ databases">
        <title>Sorghum-associated microbial communities from plants grown in Nebraska, USA.</title>
        <authorList>
            <person name="Schachtman D."/>
        </authorList>
    </citation>
    <scope>NUCLEOTIDE SEQUENCE [LARGE SCALE GENOMIC DNA]</scope>
    <source>
        <strain evidence="2 3">DS1307</strain>
    </source>
</reference>
<feature type="compositionally biased region" description="Basic and acidic residues" evidence="1">
    <location>
        <begin position="18"/>
        <end position="35"/>
    </location>
</feature>
<protein>
    <submittedName>
        <fullName evidence="2">tRNA U54 and U55 pseudouridine synthase Pus10</fullName>
    </submittedName>
</protein>
<evidence type="ECO:0000256" key="1">
    <source>
        <dbReference type="SAM" id="MobiDB-lite"/>
    </source>
</evidence>